<dbReference type="InterPro" id="IPR036909">
    <property type="entry name" value="Cyt_c-like_dom_sf"/>
</dbReference>
<reference evidence="5" key="1">
    <citation type="journal article" date="2015" name="Nature">
        <title>Complex archaea that bridge the gap between prokaryotes and eukaryotes.</title>
        <authorList>
            <person name="Spang A."/>
            <person name="Saw J.H."/>
            <person name="Jorgensen S.L."/>
            <person name="Zaremba-Niedzwiedzka K."/>
            <person name="Martijn J."/>
            <person name="Lind A.E."/>
            <person name="van Eijk R."/>
            <person name="Schleper C."/>
            <person name="Guy L."/>
            <person name="Ettema T.J."/>
        </authorList>
    </citation>
    <scope>NUCLEOTIDE SEQUENCE</scope>
</reference>
<protein>
    <recommendedName>
        <fullName evidence="6">Cytochrome c domain-containing protein</fullName>
    </recommendedName>
</protein>
<sequence length="494" mass="54800">MLYFIQYAKKRLSYGFQSLVSFSTMRLIGLFILAFSLAFTGCKSDSTDTEPIVDIDTDGDGILDADEVLNGSNKNNPCDPKPASGYLGYDTDNTIWLGADCDTDGITNAQELTDGSNPFVNELKDTDGDGIADFQEIVDGTDKDSACDPVQNENYTGYNASSTIWGNADCDADGVSNGDEVAANTNPYLDDVVYAKVEFLPTLSELQIFKGNPSELEVNSTTIEYSLITPLYSDYSHKFRTISLPEGTQIRYNGDGLLEFPDNTVISKTFYYFNDERNPALGTKLIETRLLIKKNGVWTMGNYLWNDEQDEAFFGTAAPTVAVDWIDINGENRSADYKVPFSVNCTQCHNVNDVSRPIGPKARNLNFTFNGKNQLQHFIDRGLLADAPAIAEIESVPDWADTSVNLEARTRAYMDINCAHCHQPGGMQDANIGVRPDFRYETSFEESNIFEFRADIRNRVETAPGFGPSMPLIGRNQLHREGVALIQEYIDSLD</sequence>
<dbReference type="AlphaFoldDB" id="A0A0F9TZ35"/>
<dbReference type="GO" id="GO:0009055">
    <property type="term" value="F:electron transfer activity"/>
    <property type="evidence" value="ECO:0007669"/>
    <property type="project" value="InterPro"/>
</dbReference>
<evidence type="ECO:0000256" key="3">
    <source>
        <dbReference type="ARBA" id="ARBA00022729"/>
    </source>
</evidence>
<dbReference type="Gene3D" id="1.10.760.10">
    <property type="entry name" value="Cytochrome c-like domain"/>
    <property type="match status" value="1"/>
</dbReference>
<evidence type="ECO:0000256" key="4">
    <source>
        <dbReference type="ARBA" id="ARBA00022837"/>
    </source>
</evidence>
<evidence type="ECO:0000313" key="5">
    <source>
        <dbReference type="EMBL" id="KKN46653.1"/>
    </source>
</evidence>
<dbReference type="InterPro" id="IPR059100">
    <property type="entry name" value="TSP3_bac"/>
</dbReference>
<dbReference type="EMBL" id="LAZR01001319">
    <property type="protein sequence ID" value="KKN46653.1"/>
    <property type="molecule type" value="Genomic_DNA"/>
</dbReference>
<dbReference type="SUPFAM" id="SSF46626">
    <property type="entry name" value="Cytochrome c"/>
    <property type="match status" value="1"/>
</dbReference>
<dbReference type="Pfam" id="PF18884">
    <property type="entry name" value="TSP3_bac"/>
    <property type="match status" value="4"/>
</dbReference>
<keyword evidence="3" id="KW-0732">Signal</keyword>
<comment type="subcellular location">
    <subcellularLocation>
        <location evidence="1">Secreted</location>
    </subcellularLocation>
</comment>
<comment type="caution">
    <text evidence="5">The sequence shown here is derived from an EMBL/GenBank/DDBJ whole genome shotgun (WGS) entry which is preliminary data.</text>
</comment>
<dbReference type="GO" id="GO:0020037">
    <property type="term" value="F:heme binding"/>
    <property type="evidence" value="ECO:0007669"/>
    <property type="project" value="InterPro"/>
</dbReference>
<gene>
    <name evidence="5" type="ORF">LCGC14_0670740</name>
</gene>
<name>A0A0F9TZ35_9ZZZZ</name>
<proteinExistence type="predicted"/>
<dbReference type="InterPro" id="IPR018247">
    <property type="entry name" value="EF_Hand_1_Ca_BS"/>
</dbReference>
<keyword evidence="2" id="KW-0964">Secreted</keyword>
<evidence type="ECO:0008006" key="6">
    <source>
        <dbReference type="Google" id="ProtNLM"/>
    </source>
</evidence>
<evidence type="ECO:0000256" key="1">
    <source>
        <dbReference type="ARBA" id="ARBA00004613"/>
    </source>
</evidence>
<dbReference type="PROSITE" id="PS00018">
    <property type="entry name" value="EF_HAND_1"/>
    <property type="match status" value="1"/>
</dbReference>
<organism evidence="5">
    <name type="scientific">marine sediment metagenome</name>
    <dbReference type="NCBI Taxonomy" id="412755"/>
    <lineage>
        <taxon>unclassified sequences</taxon>
        <taxon>metagenomes</taxon>
        <taxon>ecological metagenomes</taxon>
    </lineage>
</organism>
<accession>A0A0F9TZ35</accession>
<evidence type="ECO:0000256" key="2">
    <source>
        <dbReference type="ARBA" id="ARBA00022525"/>
    </source>
</evidence>
<keyword evidence="4" id="KW-0106">Calcium</keyword>